<feature type="region of interest" description="Disordered" evidence="11">
    <location>
        <begin position="703"/>
        <end position="750"/>
    </location>
</feature>
<proteinExistence type="inferred from homology"/>
<evidence type="ECO:0000256" key="8">
    <source>
        <dbReference type="ARBA" id="ARBA00034808"/>
    </source>
</evidence>
<evidence type="ECO:0000256" key="9">
    <source>
        <dbReference type="ARBA" id="ARBA00048988"/>
    </source>
</evidence>
<dbReference type="PATRIC" id="fig|1391653.3.peg.918"/>
<keyword evidence="2 10" id="KW-0547">Nucleotide-binding</keyword>
<comment type="catalytic activity">
    <reaction evidence="7">
        <text>Couples ATP hydrolysis with the unwinding of duplex DNA by translocating in the 3'-5' direction.</text>
        <dbReference type="EC" id="5.6.2.4"/>
    </reaction>
</comment>
<dbReference type="GO" id="GO:0000725">
    <property type="term" value="P:recombinational repair"/>
    <property type="evidence" value="ECO:0007669"/>
    <property type="project" value="TreeGrafter"/>
</dbReference>
<evidence type="ECO:0000256" key="4">
    <source>
        <dbReference type="ARBA" id="ARBA00022806"/>
    </source>
</evidence>
<dbReference type="GO" id="GO:0003677">
    <property type="term" value="F:DNA binding"/>
    <property type="evidence" value="ECO:0007669"/>
    <property type="project" value="InterPro"/>
</dbReference>
<dbReference type="EMBL" id="CP012332">
    <property type="protein sequence ID" value="AKU90509.1"/>
    <property type="molecule type" value="Genomic_DNA"/>
</dbReference>
<evidence type="ECO:0000256" key="10">
    <source>
        <dbReference type="PROSITE-ProRule" id="PRU00560"/>
    </source>
</evidence>
<feature type="compositionally biased region" description="Low complexity" evidence="11">
    <location>
        <begin position="720"/>
        <end position="733"/>
    </location>
</feature>
<evidence type="ECO:0000256" key="11">
    <source>
        <dbReference type="SAM" id="MobiDB-lite"/>
    </source>
</evidence>
<dbReference type="Gene3D" id="1.10.486.10">
    <property type="entry name" value="PCRA, domain 4"/>
    <property type="match status" value="1"/>
</dbReference>
<organism evidence="14 15">
    <name type="scientific">Vulgatibacter incomptus</name>
    <dbReference type="NCBI Taxonomy" id="1391653"/>
    <lineage>
        <taxon>Bacteria</taxon>
        <taxon>Pseudomonadati</taxon>
        <taxon>Myxococcota</taxon>
        <taxon>Myxococcia</taxon>
        <taxon>Myxococcales</taxon>
        <taxon>Cystobacterineae</taxon>
        <taxon>Vulgatibacteraceae</taxon>
        <taxon>Vulgatibacter</taxon>
    </lineage>
</organism>
<reference evidence="14 15" key="1">
    <citation type="submission" date="2015-08" db="EMBL/GenBank/DDBJ databases">
        <authorList>
            <person name="Babu N.S."/>
            <person name="Beckwith C.J."/>
            <person name="Beseler K.G."/>
            <person name="Brison A."/>
            <person name="Carone J.V."/>
            <person name="Caskin T.P."/>
            <person name="Diamond M."/>
            <person name="Durham M.E."/>
            <person name="Foxe J.M."/>
            <person name="Go M."/>
            <person name="Henderson B.A."/>
            <person name="Jones I.B."/>
            <person name="McGettigan J.A."/>
            <person name="Micheletti S.J."/>
            <person name="Nasrallah M.E."/>
            <person name="Ortiz D."/>
            <person name="Piller C.R."/>
            <person name="Privatt S.R."/>
            <person name="Schneider S.L."/>
            <person name="Sharp S."/>
            <person name="Smith T.C."/>
            <person name="Stanton J.D."/>
            <person name="Ullery H.E."/>
            <person name="Wilson R.J."/>
            <person name="Serrano M.G."/>
            <person name="Buck G."/>
            <person name="Lee V."/>
            <person name="Wang Y."/>
            <person name="Carvalho R."/>
            <person name="Voegtly L."/>
            <person name="Shi R."/>
            <person name="Duckworth R."/>
            <person name="Johnson A."/>
            <person name="Loviza R."/>
            <person name="Walstead R."/>
            <person name="Shah Z."/>
            <person name="Kiflezghi M."/>
            <person name="Wade K."/>
            <person name="Ball S.L."/>
            <person name="Bradley K.W."/>
            <person name="Asai D.J."/>
            <person name="Bowman C.A."/>
            <person name="Russell D.A."/>
            <person name="Pope W.H."/>
            <person name="Jacobs-Sera D."/>
            <person name="Hendrix R.W."/>
            <person name="Hatfull G.F."/>
        </authorList>
    </citation>
    <scope>NUCLEOTIDE SEQUENCE [LARGE SCALE GENOMIC DNA]</scope>
    <source>
        <strain evidence="14 15">DSM 27710</strain>
    </source>
</reference>
<evidence type="ECO:0000256" key="6">
    <source>
        <dbReference type="ARBA" id="ARBA00023235"/>
    </source>
</evidence>
<evidence type="ECO:0000259" key="12">
    <source>
        <dbReference type="PROSITE" id="PS51198"/>
    </source>
</evidence>
<evidence type="ECO:0000256" key="1">
    <source>
        <dbReference type="ARBA" id="ARBA00009922"/>
    </source>
</evidence>
<dbReference type="InterPro" id="IPR000212">
    <property type="entry name" value="DNA_helicase_UvrD/REP"/>
</dbReference>
<feature type="compositionally biased region" description="Acidic residues" evidence="11">
    <location>
        <begin position="737"/>
        <end position="750"/>
    </location>
</feature>
<evidence type="ECO:0000313" key="14">
    <source>
        <dbReference type="EMBL" id="AKU90509.1"/>
    </source>
</evidence>
<evidence type="ECO:0000256" key="3">
    <source>
        <dbReference type="ARBA" id="ARBA00022801"/>
    </source>
</evidence>
<keyword evidence="3 10" id="KW-0378">Hydrolase</keyword>
<dbReference type="Proteomes" id="UP000055590">
    <property type="component" value="Chromosome"/>
</dbReference>
<dbReference type="GO" id="GO:0005829">
    <property type="term" value="C:cytosol"/>
    <property type="evidence" value="ECO:0007669"/>
    <property type="project" value="TreeGrafter"/>
</dbReference>
<evidence type="ECO:0000256" key="2">
    <source>
        <dbReference type="ARBA" id="ARBA00022741"/>
    </source>
</evidence>
<keyword evidence="4 10" id="KW-0347">Helicase</keyword>
<dbReference type="PROSITE" id="PS51217">
    <property type="entry name" value="UVRD_HELICASE_CTER"/>
    <property type="match status" value="1"/>
</dbReference>
<dbReference type="EC" id="5.6.2.4" evidence="8"/>
<dbReference type="PROSITE" id="PS51198">
    <property type="entry name" value="UVRD_HELICASE_ATP_BIND"/>
    <property type="match status" value="1"/>
</dbReference>
<evidence type="ECO:0000256" key="7">
    <source>
        <dbReference type="ARBA" id="ARBA00034617"/>
    </source>
</evidence>
<dbReference type="STRING" id="1391653.AKJ08_0896"/>
<comment type="catalytic activity">
    <reaction evidence="9">
        <text>ATP + H2O = ADP + phosphate + H(+)</text>
        <dbReference type="Rhea" id="RHEA:13065"/>
        <dbReference type="ChEBI" id="CHEBI:15377"/>
        <dbReference type="ChEBI" id="CHEBI:15378"/>
        <dbReference type="ChEBI" id="CHEBI:30616"/>
        <dbReference type="ChEBI" id="CHEBI:43474"/>
        <dbReference type="ChEBI" id="CHEBI:456216"/>
        <dbReference type="EC" id="5.6.2.4"/>
    </reaction>
</comment>
<evidence type="ECO:0000313" key="15">
    <source>
        <dbReference type="Proteomes" id="UP000055590"/>
    </source>
</evidence>
<dbReference type="InterPro" id="IPR027417">
    <property type="entry name" value="P-loop_NTPase"/>
</dbReference>
<dbReference type="InterPro" id="IPR013986">
    <property type="entry name" value="DExx_box_DNA_helicase_dom_sf"/>
</dbReference>
<comment type="similarity">
    <text evidence="1">Belongs to the helicase family. UvrD subfamily.</text>
</comment>
<name>A0A0K1PBK8_9BACT</name>
<evidence type="ECO:0000259" key="13">
    <source>
        <dbReference type="PROSITE" id="PS51217"/>
    </source>
</evidence>
<dbReference type="GO" id="GO:0043138">
    <property type="term" value="F:3'-5' DNA helicase activity"/>
    <property type="evidence" value="ECO:0007669"/>
    <property type="project" value="UniProtKB-EC"/>
</dbReference>
<dbReference type="InterPro" id="IPR014017">
    <property type="entry name" value="DNA_helicase_UvrD-like_C"/>
</dbReference>
<feature type="binding site" evidence="10">
    <location>
        <begin position="44"/>
        <end position="51"/>
    </location>
    <ligand>
        <name>ATP</name>
        <dbReference type="ChEBI" id="CHEBI:30616"/>
    </ligand>
</feature>
<accession>A0A0K1PBK8</accession>
<dbReference type="SUPFAM" id="SSF52540">
    <property type="entry name" value="P-loop containing nucleoside triphosphate hydrolases"/>
    <property type="match status" value="1"/>
</dbReference>
<protein>
    <recommendedName>
        <fullName evidence="8">DNA 3'-5' helicase</fullName>
        <ecNumber evidence="8">5.6.2.4</ecNumber>
    </recommendedName>
</protein>
<feature type="domain" description="UvrD-like helicase C-terminal" evidence="13">
    <location>
        <begin position="312"/>
        <end position="587"/>
    </location>
</feature>
<dbReference type="Pfam" id="PF00580">
    <property type="entry name" value="UvrD-helicase"/>
    <property type="match status" value="1"/>
</dbReference>
<dbReference type="Gene3D" id="3.40.50.300">
    <property type="entry name" value="P-loop containing nucleotide triphosphate hydrolases"/>
    <property type="match status" value="2"/>
</dbReference>
<dbReference type="GO" id="GO:0016887">
    <property type="term" value="F:ATP hydrolysis activity"/>
    <property type="evidence" value="ECO:0007669"/>
    <property type="project" value="RHEA"/>
</dbReference>
<keyword evidence="15" id="KW-1185">Reference proteome</keyword>
<gene>
    <name evidence="14" type="ORF">AKJ08_0896</name>
</gene>
<feature type="domain" description="UvrD-like helicase ATP-binding" evidence="12">
    <location>
        <begin position="23"/>
        <end position="311"/>
    </location>
</feature>
<dbReference type="PANTHER" id="PTHR11070:SF3">
    <property type="entry name" value="DNA 3'-5' HELICASE"/>
    <property type="match status" value="1"/>
</dbReference>
<dbReference type="InterPro" id="IPR014016">
    <property type="entry name" value="UvrD-like_ATP-bd"/>
</dbReference>
<dbReference type="Pfam" id="PF13361">
    <property type="entry name" value="UvrD_C"/>
    <property type="match status" value="2"/>
</dbReference>
<keyword evidence="5 10" id="KW-0067">ATP-binding</keyword>
<sequence>MATRRYQLQTTAPAPTWRIDYAGQLNAEQLAVVEAPRIPLLVIAGAGSGKTRTLIFRLARMLESGIPPEQILLLTFTNRAAQEMLKRAASLVANLPGVDVRRITGGTFHHVGYGILREHGSLLGFDERFGVLDREDQTDLFASCIAELGYAVGQRRFPKADVVAQLHSTAINTQRSLPDVILARRPQFASLTRELVDAAARYIERKHEMNLVDFDDLLLHWRLLLVREPRVRSLLQERYRCILVDEYQDTNRLQGELVDMMAAGHRNLTVVGDDAQSIYSFRGADFSNILEFPARYEECQVHKLTVNYRSSPEILSLANASIACNIRQYPKELVARRQSGGILPAIVPARDAVQQAAFIAQRVLELRDEGIPLKEMAVLYRAHAQSMEIQFELSRRGIPFVIRRGVRFFAQAHIKDVLSFLRFATNPSDELSFKRLVKLFPGIGSGTADGLWRALRREIEGGRLSIADAVMEPSLLEPVPKRSRAGWMGCRELLRELASPLLINAPSQAIDAVLAGGYQAFLESQFVNGDSRIDDLRQLADYALQHPDVGTFLAEVSLLTELSSEEVVEGAEPDEFLTLSTIHQAKGLEWRGVFVAWLADGSFPSAPALRDRAGEEEERRCFYVAVTRAKDELYLTYPMLSAPRDGERVLMKPSRFLDELPAAGGHELYEKWSLDEVPLAPALPAPPSRAELAAHGRRLLGDGADEGAADLRLGDAGFEPAAPAGLPTGAAVGEGAVSDDEEDWDPSADA</sequence>
<dbReference type="PANTHER" id="PTHR11070">
    <property type="entry name" value="UVRD / RECB / PCRA DNA HELICASE FAMILY MEMBER"/>
    <property type="match status" value="1"/>
</dbReference>
<keyword evidence="6" id="KW-0413">Isomerase</keyword>
<dbReference type="RefSeq" id="WP_050724953.1">
    <property type="nucleotide sequence ID" value="NZ_CP012332.1"/>
</dbReference>
<dbReference type="AlphaFoldDB" id="A0A0K1PBK8"/>
<dbReference type="Gene3D" id="1.10.10.160">
    <property type="match status" value="1"/>
</dbReference>
<dbReference type="GO" id="GO:0005524">
    <property type="term" value="F:ATP binding"/>
    <property type="evidence" value="ECO:0007669"/>
    <property type="project" value="UniProtKB-UniRule"/>
</dbReference>
<dbReference type="CDD" id="cd17932">
    <property type="entry name" value="DEXQc_UvrD"/>
    <property type="match status" value="1"/>
</dbReference>
<dbReference type="KEGG" id="vin:AKJ08_0896"/>
<evidence type="ECO:0000256" key="5">
    <source>
        <dbReference type="ARBA" id="ARBA00022840"/>
    </source>
</evidence>